<dbReference type="OrthoDB" id="115981at2157"/>
<evidence type="ECO:0000256" key="3">
    <source>
        <dbReference type="ARBA" id="ARBA00005951"/>
    </source>
</evidence>
<dbReference type="InterPro" id="IPR041293">
    <property type="entry name" value="SerS_tRNA-bd"/>
</dbReference>
<dbReference type="GeneID" id="30412795"/>
<evidence type="ECO:0000256" key="13">
    <source>
        <dbReference type="ARBA" id="ARBA00047929"/>
    </source>
</evidence>
<feature type="binding site" evidence="15">
    <location>
        <position position="353"/>
    </location>
    <ligand>
        <name>L-serine</name>
        <dbReference type="ChEBI" id="CHEBI:33384"/>
    </ligand>
</feature>
<dbReference type="STRING" id="118062.MCBB_1958"/>
<feature type="binding site" evidence="15">
    <location>
        <position position="323"/>
    </location>
    <ligand>
        <name>Zn(2+)</name>
        <dbReference type="ChEBI" id="CHEBI:29105"/>
        <note>catalytic</note>
    </ligand>
</feature>
<comment type="catalytic activity">
    <reaction evidence="14 15">
        <text>tRNA(Ser) + L-serine + ATP = L-seryl-tRNA(Ser) + AMP + diphosphate + H(+)</text>
        <dbReference type="Rhea" id="RHEA:12292"/>
        <dbReference type="Rhea" id="RHEA-COMP:9669"/>
        <dbReference type="Rhea" id="RHEA-COMP:9703"/>
        <dbReference type="ChEBI" id="CHEBI:15378"/>
        <dbReference type="ChEBI" id="CHEBI:30616"/>
        <dbReference type="ChEBI" id="CHEBI:33019"/>
        <dbReference type="ChEBI" id="CHEBI:33384"/>
        <dbReference type="ChEBI" id="CHEBI:78442"/>
        <dbReference type="ChEBI" id="CHEBI:78533"/>
        <dbReference type="ChEBI" id="CHEBI:456215"/>
        <dbReference type="EC" id="6.1.1.11"/>
    </reaction>
</comment>
<dbReference type="GO" id="GO:0005524">
    <property type="term" value="F:ATP binding"/>
    <property type="evidence" value="ECO:0007669"/>
    <property type="project" value="UniProtKB-UniRule"/>
</dbReference>
<dbReference type="PATRIC" id="fig|129848.4.peg.2006"/>
<dbReference type="GO" id="GO:0005737">
    <property type="term" value="C:cytoplasm"/>
    <property type="evidence" value="ECO:0007669"/>
    <property type="project" value="UniProtKB-SubCell"/>
</dbReference>
<dbReference type="GO" id="GO:0004828">
    <property type="term" value="F:serine-tRNA ligase activity"/>
    <property type="evidence" value="ECO:0007669"/>
    <property type="project" value="UniProtKB-UniRule"/>
</dbReference>
<protein>
    <recommendedName>
        <fullName evidence="15">Type-2 serine--tRNA ligase</fullName>
        <ecNumber evidence="15">6.1.1.11</ecNumber>
    </recommendedName>
    <alternativeName>
        <fullName evidence="15">Seryl-tRNA synthetase</fullName>
        <shortName evidence="15">SerRS</shortName>
    </alternativeName>
    <alternativeName>
        <fullName evidence="15">Seryl-tRNA(Ser/Sec) synthetase</fullName>
    </alternativeName>
</protein>
<evidence type="ECO:0000313" key="19">
    <source>
        <dbReference type="Proteomes" id="UP000094707"/>
    </source>
</evidence>
<keyword evidence="7 15" id="KW-0479">Metal-binding</keyword>
<feature type="binding site" evidence="15">
    <location>
        <position position="476"/>
    </location>
    <ligand>
        <name>Zn(2+)</name>
        <dbReference type="ChEBI" id="CHEBI:29105"/>
        <note>catalytic</note>
    </ligand>
</feature>
<comment type="cofactor">
    <cofactor evidence="15">
        <name>Zn(2+)</name>
        <dbReference type="ChEBI" id="CHEBI:29105"/>
    </cofactor>
    <text evidence="15">Binds 1 Zn(2+) ion per subunit. This ion is coordinated with 2 cysteines, 1 glutamate and a water molecule that dissociates from the zinc ion to allow the coordination of the amino group of the serine substrate, which is essential for catalysis.</text>
</comment>
<comment type="pathway">
    <text evidence="2 15">Aminoacyl-tRNA biosynthesis; selenocysteinyl-tRNA(Sec) biosynthesis; L-seryl-tRNA(Sec) from L-serine and tRNA(Sec): step 1/1.</text>
</comment>
<feature type="binding site" evidence="15">
    <location>
        <begin position="370"/>
        <end position="372"/>
    </location>
    <ligand>
        <name>L-serine</name>
        <dbReference type="ChEBI" id="CHEBI:33384"/>
    </ligand>
</feature>
<dbReference type="GO" id="GO:0006434">
    <property type="term" value="P:seryl-tRNA aminoacylation"/>
    <property type="evidence" value="ECO:0007669"/>
    <property type="project" value="UniProtKB-UniRule"/>
</dbReference>
<comment type="function">
    <text evidence="15">Catalyzes the attachment of serine to tRNA(Ser). Is also able to aminoacylate tRNA(Sec) with serine, to form the misacylated tRNA L-seryl-tRNA(Sec), which will be further converted into selenocysteinyl-tRNA(Sec).</text>
</comment>
<keyword evidence="19" id="KW-1185">Reference proteome</keyword>
<organism evidence="18 19">
    <name type="scientific">Methanobacterium congolense</name>
    <dbReference type="NCBI Taxonomy" id="118062"/>
    <lineage>
        <taxon>Archaea</taxon>
        <taxon>Methanobacteriati</taxon>
        <taxon>Methanobacteriota</taxon>
        <taxon>Methanomada group</taxon>
        <taxon>Methanobacteria</taxon>
        <taxon>Methanobacteriales</taxon>
        <taxon>Methanobacteriaceae</taxon>
        <taxon>Methanobacterium</taxon>
    </lineage>
</organism>
<keyword evidence="11 15" id="KW-0648">Protein biosynthesis</keyword>
<evidence type="ECO:0000256" key="5">
    <source>
        <dbReference type="ARBA" id="ARBA00022490"/>
    </source>
</evidence>
<evidence type="ECO:0000259" key="16">
    <source>
        <dbReference type="Pfam" id="PF00587"/>
    </source>
</evidence>
<keyword evidence="9 15" id="KW-0862">Zinc</keyword>
<evidence type="ECO:0000256" key="14">
    <source>
        <dbReference type="ARBA" id="ARBA00048823"/>
    </source>
</evidence>
<keyword evidence="8 15" id="KW-0547">Nucleotide-binding</keyword>
<dbReference type="GO" id="GO:0016260">
    <property type="term" value="P:selenocysteine biosynthetic process"/>
    <property type="evidence" value="ECO:0007669"/>
    <property type="project" value="UniProtKB-UniRule"/>
</dbReference>
<feature type="binding site" evidence="15">
    <location>
        <position position="483"/>
    </location>
    <ligand>
        <name>ATP</name>
        <dbReference type="ChEBI" id="CHEBI:30616"/>
    </ligand>
</feature>
<feature type="binding site" evidence="15">
    <location>
        <begin position="353"/>
        <end position="355"/>
    </location>
    <ligand>
        <name>ATP</name>
        <dbReference type="ChEBI" id="CHEBI:30616"/>
    </ligand>
</feature>
<keyword evidence="5 15" id="KW-0963">Cytoplasm</keyword>
<evidence type="ECO:0000256" key="9">
    <source>
        <dbReference type="ARBA" id="ARBA00022833"/>
    </source>
</evidence>
<dbReference type="EC" id="6.1.1.11" evidence="15"/>
<comment type="catalytic activity">
    <reaction evidence="13 15">
        <text>tRNA(Sec) + L-serine + ATP = L-seryl-tRNA(Sec) + AMP + diphosphate + H(+)</text>
        <dbReference type="Rhea" id="RHEA:42580"/>
        <dbReference type="Rhea" id="RHEA-COMP:9742"/>
        <dbReference type="Rhea" id="RHEA-COMP:10128"/>
        <dbReference type="ChEBI" id="CHEBI:15378"/>
        <dbReference type="ChEBI" id="CHEBI:30616"/>
        <dbReference type="ChEBI" id="CHEBI:33019"/>
        <dbReference type="ChEBI" id="CHEBI:33384"/>
        <dbReference type="ChEBI" id="CHEBI:78442"/>
        <dbReference type="ChEBI" id="CHEBI:78533"/>
        <dbReference type="ChEBI" id="CHEBI:456215"/>
        <dbReference type="EC" id="6.1.1.11"/>
    </reaction>
</comment>
<evidence type="ECO:0000256" key="6">
    <source>
        <dbReference type="ARBA" id="ARBA00022598"/>
    </source>
</evidence>
<sequence>MKFTLKGEIVFSKEADEATKEIKSFIEDANNEIFQKGVPESQKDDASKIVEWDLNGNTLKVKIVSGRRGRAHDAILRVKKPLTQLLGRKYHIGVRKINVKDYKIEIPSENPIEVGDMPYVLESSFEDGEMIVKFEELNEGDLRKHVVDRVVKHLEAETAAFTVDEAADEEKPSDILTKQVTKIEPGTIVAKSPDQKFFFEGDTTEEAVKRGWIKKFPAKGQWFYGPEITALQHALEDILLENVVYNLEFMECLFPKLIPLPVMNKMRYLEGLPEGMYYCSAPKRDPELFEKFRNKLVIEKEVPIDLLKDGLKDPSYVIAPAQCEPFYEFLSHEVVDESELPIKFFDRSGWTYRWEGGGSKGLDRVHEFQRIELVWLGTPEQVDSIRDATVEISQKLADELELQWYTEVGDDPFYLEGRKVEERGIEFPDVPKYEMRLSVPGQKKGVAVVSANVHGTHFVEGFSIKEAHKHRVWTGCTGIGITRWVFGFLAQKGFDKENWPEAVRDRAENIKVPKILTWP</sequence>
<proteinExistence type="inferred from homology"/>
<comment type="subunit">
    <text evidence="4 15">Homodimer.</text>
</comment>
<dbReference type="GO" id="GO:0008270">
    <property type="term" value="F:zinc ion binding"/>
    <property type="evidence" value="ECO:0007669"/>
    <property type="project" value="UniProtKB-UniRule"/>
</dbReference>
<evidence type="ECO:0000256" key="11">
    <source>
        <dbReference type="ARBA" id="ARBA00022917"/>
    </source>
</evidence>
<dbReference type="HAMAP" id="MF_01278">
    <property type="entry name" value="Ser_tRNA_synth_type2"/>
    <property type="match status" value="1"/>
</dbReference>
<evidence type="ECO:0000313" key="18">
    <source>
        <dbReference type="EMBL" id="SCG86506.1"/>
    </source>
</evidence>
<dbReference type="InterPro" id="IPR002314">
    <property type="entry name" value="aa-tRNA-synt_IIb"/>
</dbReference>
<dbReference type="SUPFAM" id="SSF55681">
    <property type="entry name" value="Class II aaRS and biotin synthetases"/>
    <property type="match status" value="1"/>
</dbReference>
<evidence type="ECO:0000256" key="10">
    <source>
        <dbReference type="ARBA" id="ARBA00022840"/>
    </source>
</evidence>
<feature type="binding site" evidence="15">
    <location>
        <position position="372"/>
    </location>
    <ligand>
        <name>Zn(2+)</name>
        <dbReference type="ChEBI" id="CHEBI:29105"/>
        <note>catalytic</note>
    </ligand>
</feature>
<dbReference type="CDD" id="cd00670">
    <property type="entry name" value="Gly_His_Pro_Ser_Thr_tRS_core"/>
    <property type="match status" value="1"/>
</dbReference>
<dbReference type="KEGG" id="mcub:MCBB_1958"/>
<comment type="subcellular location">
    <subcellularLocation>
        <location evidence="1 15">Cytoplasm</location>
    </subcellularLocation>
</comment>
<feature type="domain" description="Serine-tRNA ligase type 2 tRNA-binding" evidence="17">
    <location>
        <begin position="1"/>
        <end position="157"/>
    </location>
</feature>
<dbReference type="InterPro" id="IPR045864">
    <property type="entry name" value="aa-tRNA-synth_II/BPL/LPL"/>
</dbReference>
<gene>
    <name evidence="15 18" type="primary">serS</name>
    <name evidence="18" type="ORF">MCBB_1958</name>
</gene>
<name>A0A1D3L4N1_9EURY</name>
<dbReference type="InterPro" id="IPR004503">
    <property type="entry name" value="Ser-tRNA-ligase_2_arc"/>
</dbReference>
<evidence type="ECO:0000256" key="2">
    <source>
        <dbReference type="ARBA" id="ARBA00005045"/>
    </source>
</evidence>
<evidence type="ECO:0000256" key="12">
    <source>
        <dbReference type="ARBA" id="ARBA00023146"/>
    </source>
</evidence>
<reference evidence="18 19" key="1">
    <citation type="submission" date="2016-08" db="EMBL/GenBank/DDBJ databases">
        <authorList>
            <person name="Seilhamer J.J."/>
        </authorList>
    </citation>
    <scope>NUCLEOTIDE SEQUENCE [LARGE SCALE GENOMIC DNA]</scope>
    <source>
        <strain evidence="18">Buetzberg</strain>
    </source>
</reference>
<evidence type="ECO:0000256" key="4">
    <source>
        <dbReference type="ARBA" id="ARBA00011738"/>
    </source>
</evidence>
<dbReference type="RefSeq" id="WP_071907560.1">
    <property type="nucleotide sequence ID" value="NZ_LT607756.1"/>
</dbReference>
<evidence type="ECO:0000256" key="1">
    <source>
        <dbReference type="ARBA" id="ARBA00004496"/>
    </source>
</evidence>
<dbReference type="AlphaFoldDB" id="A0A1D3L4N1"/>
<dbReference type="Pfam" id="PF18490">
    <property type="entry name" value="tRNA_bind_4"/>
    <property type="match status" value="1"/>
</dbReference>
<dbReference type="Pfam" id="PF00587">
    <property type="entry name" value="tRNA-synt_2b"/>
    <property type="match status" value="1"/>
</dbReference>
<keyword evidence="6 15" id="KW-0436">Ligase</keyword>
<dbReference type="NCBIfam" id="TIGR00415">
    <property type="entry name" value="serS_MJ"/>
    <property type="match status" value="1"/>
</dbReference>
<feature type="binding site" evidence="15">
    <location>
        <position position="321"/>
    </location>
    <ligand>
        <name>L-serine</name>
        <dbReference type="ChEBI" id="CHEBI:33384"/>
    </ligand>
</feature>
<keyword evidence="12 15" id="KW-0030">Aminoacyl-tRNA synthetase</keyword>
<dbReference type="NCBIfam" id="NF002120">
    <property type="entry name" value="PRK00960.1"/>
    <property type="match status" value="1"/>
</dbReference>
<evidence type="ECO:0000256" key="15">
    <source>
        <dbReference type="HAMAP-Rule" id="MF_01278"/>
    </source>
</evidence>
<dbReference type="EMBL" id="LT607756">
    <property type="protein sequence ID" value="SCG86506.1"/>
    <property type="molecule type" value="Genomic_DNA"/>
</dbReference>
<dbReference type="Gene3D" id="3.30.930.10">
    <property type="entry name" value="Bira Bifunctional Protein, Domain 2"/>
    <property type="match status" value="1"/>
</dbReference>
<comment type="domain">
    <text evidence="15">Consists of two distinct domains, a catalytic core and a N-terminal extension that is presumably involved in tRNA binding.</text>
</comment>
<accession>A0A1D3L4N1</accession>
<feature type="domain" description="Aminoacyl-tRNA synthetase class II (G/ P/ S/T)" evidence="16">
    <location>
        <begin position="314"/>
        <end position="486"/>
    </location>
</feature>
<comment type="caution">
    <text evidence="15">Lacks conserved residue(s) required for the propagation of feature annotation.</text>
</comment>
<dbReference type="UniPathway" id="UPA00906">
    <property type="reaction ID" value="UER00895"/>
</dbReference>
<dbReference type="Proteomes" id="UP000094707">
    <property type="component" value="Chromosome I"/>
</dbReference>
<evidence type="ECO:0000256" key="8">
    <source>
        <dbReference type="ARBA" id="ARBA00022741"/>
    </source>
</evidence>
<keyword evidence="10 15" id="KW-0067">ATP-binding</keyword>
<evidence type="ECO:0000259" key="17">
    <source>
        <dbReference type="Pfam" id="PF18490"/>
    </source>
</evidence>
<feature type="binding site" evidence="15">
    <location>
        <begin position="364"/>
        <end position="365"/>
    </location>
    <ligand>
        <name>ATP</name>
        <dbReference type="ChEBI" id="CHEBI:30616"/>
    </ligand>
</feature>
<evidence type="ECO:0000256" key="7">
    <source>
        <dbReference type="ARBA" id="ARBA00022723"/>
    </source>
</evidence>
<comment type="similarity">
    <text evidence="3 15">Belongs to the class-II aminoacyl-tRNA synthetase family. Type-2 seryl-tRNA synthetase subfamily.</text>
</comment>
<dbReference type="Gene3D" id="3.30.70.1920">
    <property type="match status" value="1"/>
</dbReference>